<dbReference type="Pfam" id="PF04773">
    <property type="entry name" value="FecR"/>
    <property type="match status" value="1"/>
</dbReference>
<reference evidence="3 4" key="1">
    <citation type="journal article" date="2016" name="Nat. Commun.">
        <title>Thousands of microbial genomes shed light on interconnected biogeochemical processes in an aquifer system.</title>
        <authorList>
            <person name="Anantharaman K."/>
            <person name="Brown C.T."/>
            <person name="Hug L.A."/>
            <person name="Sharon I."/>
            <person name="Castelle C.J."/>
            <person name="Probst A.J."/>
            <person name="Thomas B.C."/>
            <person name="Singh A."/>
            <person name="Wilkins M.J."/>
            <person name="Karaoz U."/>
            <person name="Brodie E.L."/>
            <person name="Williams K.H."/>
            <person name="Hubbard S.S."/>
            <person name="Banfield J.F."/>
        </authorList>
    </citation>
    <scope>NUCLEOTIDE SEQUENCE [LARGE SCALE GENOMIC DNA]</scope>
</reference>
<comment type="caution">
    <text evidence="3">The sequence shown here is derived from an EMBL/GenBank/DDBJ whole genome shotgun (WGS) entry which is preliminary data.</text>
</comment>
<evidence type="ECO:0000313" key="4">
    <source>
        <dbReference type="Proteomes" id="UP000178735"/>
    </source>
</evidence>
<evidence type="ECO:0000259" key="2">
    <source>
        <dbReference type="Pfam" id="PF04773"/>
    </source>
</evidence>
<feature type="signal peptide" evidence="1">
    <location>
        <begin position="1"/>
        <end position="18"/>
    </location>
</feature>
<dbReference type="AlphaFoldDB" id="A0A1F7WGS9"/>
<accession>A0A1F7WGS9</accession>
<feature type="domain" description="FecR protein" evidence="2">
    <location>
        <begin position="71"/>
        <end position="163"/>
    </location>
</feature>
<keyword evidence="1" id="KW-0732">Signal</keyword>
<dbReference type="PANTHER" id="PTHR38731">
    <property type="entry name" value="LIPL45-RELATED LIPOPROTEIN-RELATED"/>
    <property type="match status" value="1"/>
</dbReference>
<evidence type="ECO:0000256" key="1">
    <source>
        <dbReference type="SAM" id="SignalP"/>
    </source>
</evidence>
<evidence type="ECO:0000313" key="3">
    <source>
        <dbReference type="EMBL" id="OGM01398.1"/>
    </source>
</evidence>
<organism evidence="3 4">
    <name type="scientific">Candidatus Wallbacteria bacterium GWC2_49_35</name>
    <dbReference type="NCBI Taxonomy" id="1817813"/>
    <lineage>
        <taxon>Bacteria</taxon>
        <taxon>Candidatus Walliibacteriota</taxon>
    </lineage>
</organism>
<dbReference type="Proteomes" id="UP000178735">
    <property type="component" value="Unassembled WGS sequence"/>
</dbReference>
<dbReference type="Gene3D" id="2.60.120.1440">
    <property type="match status" value="1"/>
</dbReference>
<dbReference type="InterPro" id="IPR006860">
    <property type="entry name" value="FecR"/>
</dbReference>
<gene>
    <name evidence="3" type="ORF">A2008_02580</name>
</gene>
<dbReference type="STRING" id="1817813.A2008_02580"/>
<sequence length="227" mass="24377">MKKLLLSFIFMAVMAALAASSLSAAAAAENEIGAIAALEYQIEHNPGGDSGYAVLSPVDALSLKLSENDMLRSYNGSTAEIKLTCGAVIQMAPGTEIELGFSRIRINKGGAWVNYKSKKKDGKISFTATTPAGTMGIKGTVFAAKFDEKTGNAFLQVKEGLVEFRQAKTNKTVDVAENQLLTVEKGKPLCDPIAVDASYDVLTGAARPNNEFENYQNTNPFDRLRKK</sequence>
<name>A0A1F7WGS9_9BACT</name>
<protein>
    <recommendedName>
        <fullName evidence="2">FecR protein domain-containing protein</fullName>
    </recommendedName>
</protein>
<feature type="chain" id="PRO_5009533415" description="FecR protein domain-containing protein" evidence="1">
    <location>
        <begin position="19"/>
        <end position="227"/>
    </location>
</feature>
<proteinExistence type="predicted"/>
<dbReference type="EMBL" id="MGFH01000237">
    <property type="protein sequence ID" value="OGM01398.1"/>
    <property type="molecule type" value="Genomic_DNA"/>
</dbReference>